<dbReference type="AlphaFoldDB" id="A0A6B9F731"/>
<evidence type="ECO:0000313" key="2">
    <source>
        <dbReference type="Proteomes" id="UP000428325"/>
    </source>
</evidence>
<dbReference type="KEGG" id="hra:EI982_04885"/>
<keyword evidence="2" id="KW-1185">Reference proteome</keyword>
<dbReference type="EMBL" id="CP034345">
    <property type="protein sequence ID" value="QGX94164.1"/>
    <property type="molecule type" value="Genomic_DNA"/>
</dbReference>
<dbReference type="Pfam" id="PF23429">
    <property type="entry name" value="DUF7116"/>
    <property type="match status" value="1"/>
</dbReference>
<dbReference type="InterPro" id="IPR055540">
    <property type="entry name" value="DUF7116"/>
</dbReference>
<name>A0A6B9F731_9EURY</name>
<organism evidence="1 2">
    <name type="scientific">Haloplanus rallus</name>
    <dbReference type="NCBI Taxonomy" id="1816183"/>
    <lineage>
        <taxon>Archaea</taxon>
        <taxon>Methanobacteriati</taxon>
        <taxon>Methanobacteriota</taxon>
        <taxon>Stenosarchaea group</taxon>
        <taxon>Halobacteria</taxon>
        <taxon>Halobacteriales</taxon>
        <taxon>Haloferacaceae</taxon>
        <taxon>Haloplanus</taxon>
    </lineage>
</organism>
<proteinExistence type="predicted"/>
<gene>
    <name evidence="1" type="ORF">EI982_04885</name>
</gene>
<dbReference type="GeneID" id="99245268"/>
<reference evidence="1 2" key="1">
    <citation type="submission" date="2018-12" db="EMBL/GenBank/DDBJ databases">
        <title>Complete genome sequence of Haloplanus rallus MBLA0036.</title>
        <authorList>
            <person name="Nam Y.-d."/>
            <person name="Kang J."/>
            <person name="Chung W.-H."/>
            <person name="Park Y.S."/>
        </authorList>
    </citation>
    <scope>NUCLEOTIDE SEQUENCE [LARGE SCALE GENOMIC DNA]</scope>
    <source>
        <strain evidence="1 2">MBLA0036</strain>
    </source>
</reference>
<dbReference type="Proteomes" id="UP000428325">
    <property type="component" value="Chromosome"/>
</dbReference>
<sequence length="114" mass="12800">MAPVTMPPVEEARRIFRRLGYSVDGDGTDLRAERKWRTVHVTALDADEASSPRRLRADGGRSEYRLRCFVTWMEAAGDLRDRLAGLDPDYEWAVIGVEDAGEDYEVVDRVGTAA</sequence>
<accession>A0A6B9F731</accession>
<protein>
    <submittedName>
        <fullName evidence="1">Uncharacterized protein</fullName>
    </submittedName>
</protein>
<evidence type="ECO:0000313" key="1">
    <source>
        <dbReference type="EMBL" id="QGX94164.1"/>
    </source>
</evidence>
<dbReference type="OrthoDB" id="191840at2157"/>
<dbReference type="RefSeq" id="WP_157688402.1">
    <property type="nucleotide sequence ID" value="NZ_CP034345.1"/>
</dbReference>